<dbReference type="STRING" id="310782.SAMN05216499_102516"/>
<evidence type="ECO:0000313" key="4">
    <source>
        <dbReference type="Proteomes" id="UP000184111"/>
    </source>
</evidence>
<dbReference type="PANTHER" id="PTHR35526:SF3">
    <property type="entry name" value="ANTI-SIGMA-F FACTOR RSBW"/>
    <property type="match status" value="1"/>
</dbReference>
<reference evidence="3 4" key="1">
    <citation type="submission" date="2016-11" db="EMBL/GenBank/DDBJ databases">
        <authorList>
            <person name="Jaros S."/>
            <person name="Januszkiewicz K."/>
            <person name="Wedrychowicz H."/>
        </authorList>
    </citation>
    <scope>NUCLEOTIDE SEQUENCE [LARGE SCALE GENOMIC DNA]</scope>
    <source>
        <strain evidence="3 4">CGMCC 4.2025</strain>
    </source>
</reference>
<dbReference type="AlphaFoldDB" id="A0A1M6XST3"/>
<sequence>MLPVPSAPTDPDIVARRWTQAPRNVQRARAELSRHLAEWGCPAEVIDSAVVVLSELPTNAMRHAGEPRGRHIETRFHRGDFCVRIDVHDANDAKPERREASDEDESGRGLELVDALTSGQWGISSRVGVGKMVWAICAYDGAPDLRDAAAGAR</sequence>
<dbReference type="Gene3D" id="3.30.565.10">
    <property type="entry name" value="Histidine kinase-like ATPase, C-terminal domain"/>
    <property type="match status" value="1"/>
</dbReference>
<dbReference type="Proteomes" id="UP000184111">
    <property type="component" value="Unassembled WGS sequence"/>
</dbReference>
<keyword evidence="3" id="KW-0808">Transferase</keyword>
<evidence type="ECO:0000313" key="3">
    <source>
        <dbReference type="EMBL" id="SHL09014.1"/>
    </source>
</evidence>
<organism evidence="3 4">
    <name type="scientific">Actinacidiphila paucisporea</name>
    <dbReference type="NCBI Taxonomy" id="310782"/>
    <lineage>
        <taxon>Bacteria</taxon>
        <taxon>Bacillati</taxon>
        <taxon>Actinomycetota</taxon>
        <taxon>Actinomycetes</taxon>
        <taxon>Kitasatosporales</taxon>
        <taxon>Streptomycetaceae</taxon>
        <taxon>Actinacidiphila</taxon>
    </lineage>
</organism>
<dbReference type="InterPro" id="IPR036890">
    <property type="entry name" value="HATPase_C_sf"/>
</dbReference>
<dbReference type="RefSeq" id="WP_073494369.1">
    <property type="nucleotide sequence ID" value="NZ_FRBI01000002.1"/>
</dbReference>
<evidence type="ECO:0000259" key="2">
    <source>
        <dbReference type="Pfam" id="PF13581"/>
    </source>
</evidence>
<dbReference type="EMBL" id="FRBI01000002">
    <property type="protein sequence ID" value="SHL09014.1"/>
    <property type="molecule type" value="Genomic_DNA"/>
</dbReference>
<keyword evidence="3" id="KW-0418">Kinase</keyword>
<dbReference type="SUPFAM" id="SSF55874">
    <property type="entry name" value="ATPase domain of HSP90 chaperone/DNA topoisomerase II/histidine kinase"/>
    <property type="match status" value="1"/>
</dbReference>
<keyword evidence="4" id="KW-1185">Reference proteome</keyword>
<evidence type="ECO:0000256" key="1">
    <source>
        <dbReference type="ARBA" id="ARBA00022527"/>
    </source>
</evidence>
<dbReference type="OrthoDB" id="4251531at2"/>
<dbReference type="InterPro" id="IPR003594">
    <property type="entry name" value="HATPase_dom"/>
</dbReference>
<dbReference type="CDD" id="cd16936">
    <property type="entry name" value="HATPase_RsbW-like"/>
    <property type="match status" value="1"/>
</dbReference>
<dbReference type="GO" id="GO:0004674">
    <property type="term" value="F:protein serine/threonine kinase activity"/>
    <property type="evidence" value="ECO:0007669"/>
    <property type="project" value="UniProtKB-KW"/>
</dbReference>
<feature type="domain" description="Histidine kinase/HSP90-like ATPase" evidence="2">
    <location>
        <begin position="21"/>
        <end position="119"/>
    </location>
</feature>
<dbReference type="Pfam" id="PF13581">
    <property type="entry name" value="HATPase_c_2"/>
    <property type="match status" value="1"/>
</dbReference>
<gene>
    <name evidence="3" type="ORF">SAMN05216499_102516</name>
</gene>
<dbReference type="InterPro" id="IPR050267">
    <property type="entry name" value="Anti-sigma-factor_SerPK"/>
</dbReference>
<name>A0A1M6XST3_9ACTN</name>
<keyword evidence="1" id="KW-0723">Serine/threonine-protein kinase</keyword>
<proteinExistence type="predicted"/>
<accession>A0A1M6XST3</accession>
<protein>
    <submittedName>
        <fullName evidence="3">Anti-sigma regulatory factor (Ser/Thr protein kinase)</fullName>
    </submittedName>
</protein>
<dbReference type="PANTHER" id="PTHR35526">
    <property type="entry name" value="ANTI-SIGMA-F FACTOR RSBW-RELATED"/>
    <property type="match status" value="1"/>
</dbReference>